<dbReference type="RefSeq" id="WP_254100800.1">
    <property type="nucleotide sequence ID" value="NZ_JANATA010000013.1"/>
</dbReference>
<comment type="subunit">
    <text evidence="6">Heterooligomer composed of large and small subunits.</text>
</comment>
<dbReference type="GO" id="GO:0008855">
    <property type="term" value="F:exodeoxyribonuclease VII activity"/>
    <property type="evidence" value="ECO:0007669"/>
    <property type="project" value="UniProtKB-UniRule"/>
</dbReference>
<comment type="caution">
    <text evidence="7">The sequence shown here is derived from an EMBL/GenBank/DDBJ whole genome shotgun (WGS) entry which is preliminary data.</text>
</comment>
<gene>
    <name evidence="6 7" type="primary">xseB</name>
    <name evidence="7" type="ORF">NLF92_08455</name>
</gene>
<dbReference type="InterPro" id="IPR037004">
    <property type="entry name" value="Exonuc_VII_ssu_sf"/>
</dbReference>
<evidence type="ECO:0000313" key="7">
    <source>
        <dbReference type="EMBL" id="MCP3428976.1"/>
    </source>
</evidence>
<dbReference type="HAMAP" id="MF_00337">
    <property type="entry name" value="Exonuc_7_S"/>
    <property type="match status" value="1"/>
</dbReference>
<dbReference type="SUPFAM" id="SSF116842">
    <property type="entry name" value="XseB-like"/>
    <property type="match status" value="1"/>
</dbReference>
<proteinExistence type="inferred from homology"/>
<evidence type="ECO:0000256" key="2">
    <source>
        <dbReference type="ARBA" id="ARBA00022490"/>
    </source>
</evidence>
<dbReference type="Proteomes" id="UP001165413">
    <property type="component" value="Unassembled WGS sequence"/>
</dbReference>
<evidence type="ECO:0000256" key="5">
    <source>
        <dbReference type="ARBA" id="ARBA00022839"/>
    </source>
</evidence>
<protein>
    <recommendedName>
        <fullName evidence="6">Exodeoxyribonuclease 7 small subunit</fullName>
        <ecNumber evidence="6">3.1.11.6</ecNumber>
    </recommendedName>
    <alternativeName>
        <fullName evidence="6">Exodeoxyribonuclease VII small subunit</fullName>
        <shortName evidence="6">Exonuclease VII small subunit</shortName>
    </alternativeName>
</protein>
<comment type="function">
    <text evidence="6">Bidirectionally degrades single-stranded DNA into large acid-insoluble oligonucleotides, which are then degraded further into small acid-soluble oligonucleotides.</text>
</comment>
<keyword evidence="3 6" id="KW-0540">Nuclease</keyword>
<dbReference type="Gene3D" id="1.10.287.1040">
    <property type="entry name" value="Exonuclease VII, small subunit"/>
    <property type="match status" value="1"/>
</dbReference>
<comment type="subcellular location">
    <subcellularLocation>
        <location evidence="6">Cytoplasm</location>
    </subcellularLocation>
</comment>
<evidence type="ECO:0000256" key="4">
    <source>
        <dbReference type="ARBA" id="ARBA00022801"/>
    </source>
</evidence>
<evidence type="ECO:0000313" key="8">
    <source>
        <dbReference type="Proteomes" id="UP001165413"/>
    </source>
</evidence>
<dbReference type="PANTHER" id="PTHR34137:SF1">
    <property type="entry name" value="EXODEOXYRIBONUCLEASE 7 SMALL SUBUNIT"/>
    <property type="match status" value="1"/>
</dbReference>
<dbReference type="GO" id="GO:0005829">
    <property type="term" value="C:cytosol"/>
    <property type="evidence" value="ECO:0007669"/>
    <property type="project" value="TreeGrafter"/>
</dbReference>
<comment type="catalytic activity">
    <reaction evidence="6">
        <text>Exonucleolytic cleavage in either 5'- to 3'- or 3'- to 5'-direction to yield nucleoside 5'-phosphates.</text>
        <dbReference type="EC" id="3.1.11.6"/>
    </reaction>
</comment>
<dbReference type="PIRSF" id="PIRSF006488">
    <property type="entry name" value="Exonuc_VII_S"/>
    <property type="match status" value="1"/>
</dbReference>
<dbReference type="GO" id="GO:0009318">
    <property type="term" value="C:exodeoxyribonuclease VII complex"/>
    <property type="evidence" value="ECO:0007669"/>
    <property type="project" value="UniProtKB-UniRule"/>
</dbReference>
<evidence type="ECO:0000256" key="3">
    <source>
        <dbReference type="ARBA" id="ARBA00022722"/>
    </source>
</evidence>
<dbReference type="NCBIfam" id="NF002140">
    <property type="entry name" value="PRK00977.1-4"/>
    <property type="match status" value="1"/>
</dbReference>
<dbReference type="EC" id="3.1.11.6" evidence="6"/>
<dbReference type="GO" id="GO:0006308">
    <property type="term" value="P:DNA catabolic process"/>
    <property type="evidence" value="ECO:0007669"/>
    <property type="project" value="UniProtKB-UniRule"/>
</dbReference>
<keyword evidence="4 6" id="KW-0378">Hydrolase</keyword>
<dbReference type="NCBIfam" id="TIGR01280">
    <property type="entry name" value="xseB"/>
    <property type="match status" value="1"/>
</dbReference>
<evidence type="ECO:0000256" key="6">
    <source>
        <dbReference type="HAMAP-Rule" id="MF_00337"/>
    </source>
</evidence>
<dbReference type="Pfam" id="PF02609">
    <property type="entry name" value="Exonuc_VII_S"/>
    <property type="match status" value="1"/>
</dbReference>
<sequence length="73" mass="8228">MSESAELNFEQAMQQLESIVQQMEQGELPLADALAKFEEGIKLARTSQTMLKNAEQKVQMLSSDHMNLADFPK</sequence>
<comment type="similarity">
    <text evidence="1 6">Belongs to the XseB family.</text>
</comment>
<name>A0AA41X3S6_9ALTE</name>
<dbReference type="PANTHER" id="PTHR34137">
    <property type="entry name" value="EXODEOXYRIBONUCLEASE 7 SMALL SUBUNIT"/>
    <property type="match status" value="1"/>
</dbReference>
<keyword evidence="2 6" id="KW-0963">Cytoplasm</keyword>
<dbReference type="AlphaFoldDB" id="A0AA41X3S6"/>
<keyword evidence="5 6" id="KW-0269">Exonuclease</keyword>
<dbReference type="EMBL" id="JANATA010000013">
    <property type="protein sequence ID" value="MCP3428976.1"/>
    <property type="molecule type" value="Genomic_DNA"/>
</dbReference>
<dbReference type="InterPro" id="IPR003761">
    <property type="entry name" value="Exonuc_VII_S"/>
</dbReference>
<keyword evidence="8" id="KW-1185">Reference proteome</keyword>
<accession>A0AA41X3S6</accession>
<organism evidence="7 8">
    <name type="scientific">Opacimonas viscosa</name>
    <dbReference type="NCBI Taxonomy" id="2961944"/>
    <lineage>
        <taxon>Bacteria</taxon>
        <taxon>Pseudomonadati</taxon>
        <taxon>Pseudomonadota</taxon>
        <taxon>Gammaproteobacteria</taxon>
        <taxon>Alteromonadales</taxon>
        <taxon>Alteromonadaceae</taxon>
        <taxon>Opacimonas</taxon>
    </lineage>
</organism>
<reference evidence="7" key="1">
    <citation type="submission" date="2022-07" db="EMBL/GenBank/DDBJ databases">
        <title>Characterization of the Novel Bacterium Alteromonas immobilis LMIT006 and Alteromonas gregis LMIT007.</title>
        <authorList>
            <person name="Lin X."/>
        </authorList>
    </citation>
    <scope>NUCLEOTIDE SEQUENCE</scope>
    <source>
        <strain evidence="7">LMIT007</strain>
    </source>
</reference>
<evidence type="ECO:0000256" key="1">
    <source>
        <dbReference type="ARBA" id="ARBA00009998"/>
    </source>
</evidence>